<dbReference type="InterPro" id="IPR012347">
    <property type="entry name" value="Ferritin-like"/>
</dbReference>
<name>A0ABQ6Z4L0_9GAMM</name>
<evidence type="ECO:0000313" key="2">
    <source>
        <dbReference type="Proteomes" id="UP000788419"/>
    </source>
</evidence>
<evidence type="ECO:0000313" key="1">
    <source>
        <dbReference type="EMBL" id="KAF1692867.1"/>
    </source>
</evidence>
<dbReference type="Proteomes" id="UP000788419">
    <property type="component" value="Unassembled WGS sequence"/>
</dbReference>
<reference evidence="1 2" key="1">
    <citation type="submission" date="2017-10" db="EMBL/GenBank/DDBJ databases">
        <title>Whole genome sequencing of members of genus Pseudoxanthomonas.</title>
        <authorList>
            <person name="Kumar S."/>
            <person name="Bansal K."/>
            <person name="Kaur A."/>
            <person name="Patil P."/>
            <person name="Sharma S."/>
            <person name="Patil P.B."/>
        </authorList>
    </citation>
    <scope>NUCLEOTIDE SEQUENCE [LARGE SCALE GENOMIC DNA]</scope>
    <source>
        <strain evidence="1 2">DSM 17801</strain>
    </source>
</reference>
<dbReference type="Gene3D" id="1.20.1260.10">
    <property type="match status" value="1"/>
</dbReference>
<dbReference type="SUPFAM" id="SSF47240">
    <property type="entry name" value="Ferritin-like"/>
    <property type="match status" value="1"/>
</dbReference>
<gene>
    <name evidence="1" type="ORF">CSC65_13700</name>
</gene>
<accession>A0ABQ6Z4L0</accession>
<dbReference type="EMBL" id="PDWN01000014">
    <property type="protein sequence ID" value="KAF1692867.1"/>
    <property type="molecule type" value="Genomic_DNA"/>
</dbReference>
<keyword evidence="2" id="KW-1185">Reference proteome</keyword>
<comment type="caution">
    <text evidence="1">The sequence shown here is derived from an EMBL/GenBank/DDBJ whole genome shotgun (WGS) entry which is preliminary data.</text>
</comment>
<protein>
    <recommendedName>
        <fullName evidence="3">DUF892 family protein</fullName>
    </recommendedName>
</protein>
<sequence length="200" mass="21994">MAKKVDSAQVTELLLQALETERGGIKIYTAAIKAAQNEDLKKEWGEYLDETRTHEKVLTTVFTELGLDTEASSPGREIVAHHGKSLVAAIEMAIAKATPEAAELVAAECVVLAETKDHQNWELIGRVADQGGPHAKVLKAAHDAVEQDEDHHLYHTMGWCRELWIQSLGMPAVLPPPEEEKKVETAIGAARAEQAREEYL</sequence>
<dbReference type="InterPro" id="IPR009078">
    <property type="entry name" value="Ferritin-like_SF"/>
</dbReference>
<evidence type="ECO:0008006" key="3">
    <source>
        <dbReference type="Google" id="ProtNLM"/>
    </source>
</evidence>
<proteinExistence type="predicted"/>
<dbReference type="RefSeq" id="WP_162411160.1">
    <property type="nucleotide sequence ID" value="NZ_CP093331.1"/>
</dbReference>
<organism evidence="1 2">
    <name type="scientific">Pseudoxanthomonas daejeonensis</name>
    <dbReference type="NCBI Taxonomy" id="266062"/>
    <lineage>
        <taxon>Bacteria</taxon>
        <taxon>Pseudomonadati</taxon>
        <taxon>Pseudomonadota</taxon>
        <taxon>Gammaproteobacteria</taxon>
        <taxon>Lysobacterales</taxon>
        <taxon>Lysobacteraceae</taxon>
        <taxon>Pseudoxanthomonas</taxon>
    </lineage>
</organism>